<feature type="repeat" description="TPR" evidence="4">
    <location>
        <begin position="25"/>
        <end position="58"/>
    </location>
</feature>
<proteinExistence type="predicted"/>
<keyword evidence="8" id="KW-1185">Reference proteome</keyword>
<dbReference type="PROSITE" id="PS50005">
    <property type="entry name" value="TPR"/>
    <property type="match status" value="1"/>
</dbReference>
<accession>A0A9W8DZA5</accession>
<keyword evidence="1" id="KW-0963">Cytoplasm</keyword>
<feature type="region of interest" description="Disordered" evidence="5">
    <location>
        <begin position="306"/>
        <end position="340"/>
    </location>
</feature>
<keyword evidence="6" id="KW-0472">Membrane</keyword>
<dbReference type="GO" id="GO:0003743">
    <property type="term" value="F:translation initiation factor activity"/>
    <property type="evidence" value="ECO:0007669"/>
    <property type="project" value="UniProtKB-KW"/>
</dbReference>
<feature type="transmembrane region" description="Helical" evidence="6">
    <location>
        <begin position="16"/>
        <end position="36"/>
    </location>
</feature>
<keyword evidence="6" id="KW-1133">Transmembrane helix</keyword>
<evidence type="ECO:0000256" key="6">
    <source>
        <dbReference type="SAM" id="Phobius"/>
    </source>
</evidence>
<feature type="compositionally biased region" description="Acidic residues" evidence="5">
    <location>
        <begin position="162"/>
        <end position="179"/>
    </location>
</feature>
<dbReference type="PANTHER" id="PTHR13242">
    <property type="entry name" value="EUKARYOTIC TRANSLATION INITIATION FACTOR 3"/>
    <property type="match status" value="1"/>
</dbReference>
<dbReference type="PANTHER" id="PTHR13242:SF0">
    <property type="entry name" value="EUKARYOTIC TRANSLATION INITIATION FACTOR 3 SUBUNIT L"/>
    <property type="match status" value="1"/>
</dbReference>
<dbReference type="EMBL" id="JANBPY010002583">
    <property type="protein sequence ID" value="KAJ1954413.1"/>
    <property type="molecule type" value="Genomic_DNA"/>
</dbReference>
<dbReference type="InterPro" id="IPR011990">
    <property type="entry name" value="TPR-like_helical_dom_sf"/>
</dbReference>
<evidence type="ECO:0000256" key="1">
    <source>
        <dbReference type="ARBA" id="ARBA00022490"/>
    </source>
</evidence>
<keyword evidence="2" id="KW-0396">Initiation factor</keyword>
<reference evidence="7" key="1">
    <citation type="submission" date="2022-07" db="EMBL/GenBank/DDBJ databases">
        <title>Phylogenomic reconstructions and comparative analyses of Kickxellomycotina fungi.</title>
        <authorList>
            <person name="Reynolds N.K."/>
            <person name="Stajich J.E."/>
            <person name="Barry K."/>
            <person name="Grigoriev I.V."/>
            <person name="Crous P."/>
            <person name="Smith M.E."/>
        </authorList>
    </citation>
    <scope>NUCLEOTIDE SEQUENCE</scope>
    <source>
        <strain evidence="7">RSA 1196</strain>
    </source>
</reference>
<evidence type="ECO:0008006" key="9">
    <source>
        <dbReference type="Google" id="ProtNLM"/>
    </source>
</evidence>
<dbReference type="GO" id="GO:0005852">
    <property type="term" value="C:eukaryotic translation initiation factor 3 complex"/>
    <property type="evidence" value="ECO:0007669"/>
    <property type="project" value="InterPro"/>
</dbReference>
<protein>
    <recommendedName>
        <fullName evidence="9">Eukaryotic translation initiation factor 3 subunit L</fullName>
    </recommendedName>
</protein>
<feature type="compositionally biased region" description="Polar residues" evidence="5">
    <location>
        <begin position="306"/>
        <end position="315"/>
    </location>
</feature>
<name>A0A9W8DZA5_9FUNG</name>
<organism evidence="7 8">
    <name type="scientific">Dispira parvispora</name>
    <dbReference type="NCBI Taxonomy" id="1520584"/>
    <lineage>
        <taxon>Eukaryota</taxon>
        <taxon>Fungi</taxon>
        <taxon>Fungi incertae sedis</taxon>
        <taxon>Zoopagomycota</taxon>
        <taxon>Kickxellomycotina</taxon>
        <taxon>Dimargaritomycetes</taxon>
        <taxon>Dimargaritales</taxon>
        <taxon>Dimargaritaceae</taxon>
        <taxon>Dispira</taxon>
    </lineage>
</organism>
<dbReference type="InterPro" id="IPR019734">
    <property type="entry name" value="TPR_rpt"/>
</dbReference>
<evidence type="ECO:0000313" key="7">
    <source>
        <dbReference type="EMBL" id="KAJ1954413.1"/>
    </source>
</evidence>
<keyword evidence="4" id="KW-0802">TPR repeat</keyword>
<dbReference type="Pfam" id="PF10255">
    <property type="entry name" value="Paf67"/>
    <property type="match status" value="1"/>
</dbReference>
<dbReference type="Gene3D" id="1.25.40.10">
    <property type="entry name" value="Tetratricopeptide repeat domain"/>
    <property type="match status" value="1"/>
</dbReference>
<sequence length="340" mass="39494">MALRMMDNIEMNNKAIFTRVTACHVTTYYYVGFAYMMMRRYSDAIKAFSHILTFVARTKQYHTRTYHYQTLNKQSEQMYSLLAICVTMCPTRLDEMLHSHLRDKYSEQQQKMHRGGEEALLTFEDLFMYACPKFVTANPPNYDEIIQYLQNKKQAQLKDTENNDNSDAESAAEDDDQEEIQAPKLPEPSRHQAAVFLSEARHQLLVPALRSYLRLYSTMEVEKLASFLEIDDVQHLRQQLLIFKLRSRQKKWVSGTLLEGTYSPAFDLDFYLREDVVHIAEYKVGRRYADWFIRHINKLEDNMSNSLKNQKSQHNAASSKSSASKESAGTQKAEAVSASA</sequence>
<keyword evidence="3" id="KW-0648">Protein biosynthesis</keyword>
<feature type="compositionally biased region" description="Low complexity" evidence="5">
    <location>
        <begin position="316"/>
        <end position="328"/>
    </location>
</feature>
<evidence type="ECO:0000313" key="8">
    <source>
        <dbReference type="Proteomes" id="UP001150925"/>
    </source>
</evidence>
<dbReference type="OrthoDB" id="15082at2759"/>
<keyword evidence="6" id="KW-0812">Transmembrane</keyword>
<dbReference type="AlphaFoldDB" id="A0A9W8DZA5"/>
<comment type="caution">
    <text evidence="7">The sequence shown here is derived from an EMBL/GenBank/DDBJ whole genome shotgun (WGS) entry which is preliminary data.</text>
</comment>
<evidence type="ECO:0000256" key="3">
    <source>
        <dbReference type="ARBA" id="ARBA00022917"/>
    </source>
</evidence>
<evidence type="ECO:0000256" key="4">
    <source>
        <dbReference type="PROSITE-ProRule" id="PRU00339"/>
    </source>
</evidence>
<dbReference type="Proteomes" id="UP001150925">
    <property type="component" value="Unassembled WGS sequence"/>
</dbReference>
<evidence type="ECO:0000256" key="2">
    <source>
        <dbReference type="ARBA" id="ARBA00022540"/>
    </source>
</evidence>
<feature type="region of interest" description="Disordered" evidence="5">
    <location>
        <begin position="156"/>
        <end position="185"/>
    </location>
</feature>
<evidence type="ECO:0000256" key="5">
    <source>
        <dbReference type="SAM" id="MobiDB-lite"/>
    </source>
</evidence>
<gene>
    <name evidence="7" type="ORF">IWQ62_005764</name>
</gene>
<dbReference type="InterPro" id="IPR019382">
    <property type="entry name" value="eIF3l"/>
</dbReference>